<gene>
    <name evidence="1" type="ORF">RFI_35759</name>
</gene>
<evidence type="ECO:0000313" key="2">
    <source>
        <dbReference type="Proteomes" id="UP000023152"/>
    </source>
</evidence>
<comment type="caution">
    <text evidence="1">The sequence shown here is derived from an EMBL/GenBank/DDBJ whole genome shotgun (WGS) entry which is preliminary data.</text>
</comment>
<sequence>MRQFVVLLHLKGVPQHECSVAALQGYGKIFETTIDSFISNSNYHYLNHDGTVVFNYDKISKAGCIHSDMLVAILAPWHTFGLEASSYGKKSESKAKSTRRMRSLGQRLVSWIWTSNKNVTKQEQDYESLLRQVGRVEKALTVETRYWVKYVMEMLLHVGGKHPGSFQAPLIVWQCQFVEQGLCPRDDCAQSKAVPKSYLSHIEREYKFALKSFEDTLEVDIKKFDFHG</sequence>
<dbReference type="EMBL" id="ASPP01037660">
    <property type="protein sequence ID" value="ETO01681.1"/>
    <property type="molecule type" value="Genomic_DNA"/>
</dbReference>
<accession>X6LJX5</accession>
<evidence type="ECO:0000313" key="1">
    <source>
        <dbReference type="EMBL" id="ETO01681.1"/>
    </source>
</evidence>
<protein>
    <submittedName>
        <fullName evidence="1">Uncharacterized protein</fullName>
    </submittedName>
</protein>
<proteinExistence type="predicted"/>
<reference evidence="1 2" key="1">
    <citation type="journal article" date="2013" name="Curr. Biol.">
        <title>The Genome of the Foraminiferan Reticulomyxa filosa.</title>
        <authorList>
            <person name="Glockner G."/>
            <person name="Hulsmann N."/>
            <person name="Schleicher M."/>
            <person name="Noegel A.A."/>
            <person name="Eichinger L."/>
            <person name="Gallinger C."/>
            <person name="Pawlowski J."/>
            <person name="Sierra R."/>
            <person name="Euteneuer U."/>
            <person name="Pillet L."/>
            <person name="Moustafa A."/>
            <person name="Platzer M."/>
            <person name="Groth M."/>
            <person name="Szafranski K."/>
            <person name="Schliwa M."/>
        </authorList>
    </citation>
    <scope>NUCLEOTIDE SEQUENCE [LARGE SCALE GENOMIC DNA]</scope>
</reference>
<organism evidence="1 2">
    <name type="scientific">Reticulomyxa filosa</name>
    <dbReference type="NCBI Taxonomy" id="46433"/>
    <lineage>
        <taxon>Eukaryota</taxon>
        <taxon>Sar</taxon>
        <taxon>Rhizaria</taxon>
        <taxon>Retaria</taxon>
        <taxon>Foraminifera</taxon>
        <taxon>Monothalamids</taxon>
        <taxon>Reticulomyxidae</taxon>
        <taxon>Reticulomyxa</taxon>
    </lineage>
</organism>
<dbReference type="AlphaFoldDB" id="X6LJX5"/>
<dbReference type="Proteomes" id="UP000023152">
    <property type="component" value="Unassembled WGS sequence"/>
</dbReference>
<name>X6LJX5_RETFI</name>
<keyword evidence="2" id="KW-1185">Reference proteome</keyword>